<feature type="non-terminal residue" evidence="2">
    <location>
        <position position="1"/>
    </location>
</feature>
<dbReference type="AlphaFoldDB" id="A0A061RBR9"/>
<feature type="compositionally biased region" description="Basic residues" evidence="1">
    <location>
        <begin position="25"/>
        <end position="38"/>
    </location>
</feature>
<sequence length="61" mass="6998">LFFLSVPEFLEPRGEPGPGFNANSRRVRVTSQSKKKRGQVSQVRLFTRLGNSQNSFSYRHT</sequence>
<organism evidence="2">
    <name type="scientific">Tetraselmis sp. GSL018</name>
    <dbReference type="NCBI Taxonomy" id="582737"/>
    <lineage>
        <taxon>Eukaryota</taxon>
        <taxon>Viridiplantae</taxon>
        <taxon>Chlorophyta</taxon>
        <taxon>core chlorophytes</taxon>
        <taxon>Chlorodendrophyceae</taxon>
        <taxon>Chlorodendrales</taxon>
        <taxon>Chlorodendraceae</taxon>
        <taxon>Tetraselmis</taxon>
    </lineage>
</organism>
<proteinExistence type="predicted"/>
<dbReference type="EMBL" id="GBEZ01018209">
    <property type="protein sequence ID" value="JAC68204.1"/>
    <property type="molecule type" value="Transcribed_RNA"/>
</dbReference>
<evidence type="ECO:0000313" key="2">
    <source>
        <dbReference type="EMBL" id="JAC68204.1"/>
    </source>
</evidence>
<protein>
    <submittedName>
        <fullName evidence="2">Uncharacterized protein</fullName>
    </submittedName>
</protein>
<gene>
    <name evidence="2" type="ORF">TSPGSL018_9279</name>
</gene>
<evidence type="ECO:0000256" key="1">
    <source>
        <dbReference type="SAM" id="MobiDB-lite"/>
    </source>
</evidence>
<reference evidence="2" key="1">
    <citation type="submission" date="2014-05" db="EMBL/GenBank/DDBJ databases">
        <title>The transcriptome of the halophilic microalga Tetraselmis sp. GSL018 isolated from the Great Salt Lake, Utah.</title>
        <authorList>
            <person name="Jinkerson R.E."/>
            <person name="D'Adamo S."/>
            <person name="Posewitz M.C."/>
        </authorList>
    </citation>
    <scope>NUCLEOTIDE SEQUENCE</scope>
    <source>
        <strain evidence="2">GSL018</strain>
    </source>
</reference>
<name>A0A061RBR9_9CHLO</name>
<accession>A0A061RBR9</accession>
<feature type="region of interest" description="Disordered" evidence="1">
    <location>
        <begin position="14"/>
        <end position="40"/>
    </location>
</feature>